<dbReference type="Pfam" id="PF25023">
    <property type="entry name" value="TEN_YD-shell"/>
    <property type="match status" value="1"/>
</dbReference>
<evidence type="ECO:0000256" key="2">
    <source>
        <dbReference type="SAM" id="SignalP"/>
    </source>
</evidence>
<evidence type="ECO:0000313" key="4">
    <source>
        <dbReference type="EMBL" id="GED68518.1"/>
    </source>
</evidence>
<dbReference type="EMBL" id="BJON01000008">
    <property type="protein sequence ID" value="GED68518.1"/>
    <property type="molecule type" value="Genomic_DNA"/>
</dbReference>
<name>A0ABQ0TKQ2_9BACL</name>
<proteinExistence type="predicted"/>
<dbReference type="Gene3D" id="2.180.10.10">
    <property type="entry name" value="RHS repeat-associated core"/>
    <property type="match status" value="1"/>
</dbReference>
<feature type="domain" description="Teneurin-like YD-shell" evidence="3">
    <location>
        <begin position="1370"/>
        <end position="1611"/>
    </location>
</feature>
<protein>
    <recommendedName>
        <fullName evidence="3">Teneurin-like YD-shell domain-containing protein</fullName>
    </recommendedName>
</protein>
<dbReference type="Proteomes" id="UP000319578">
    <property type="component" value="Unassembled WGS sequence"/>
</dbReference>
<accession>A0ABQ0TKQ2</accession>
<evidence type="ECO:0000313" key="5">
    <source>
        <dbReference type="Proteomes" id="UP000319578"/>
    </source>
</evidence>
<keyword evidence="5" id="KW-1185">Reference proteome</keyword>
<evidence type="ECO:0000256" key="1">
    <source>
        <dbReference type="ARBA" id="ARBA00022737"/>
    </source>
</evidence>
<comment type="caution">
    <text evidence="4">The sequence shown here is derived from an EMBL/GenBank/DDBJ whole genome shotgun (WGS) entry which is preliminary data.</text>
</comment>
<dbReference type="NCBIfam" id="TIGR01643">
    <property type="entry name" value="YD_repeat_2x"/>
    <property type="match status" value="1"/>
</dbReference>
<dbReference type="InterPro" id="IPR056823">
    <property type="entry name" value="TEN-like_YD-shell"/>
</dbReference>
<keyword evidence="1" id="KW-0677">Repeat</keyword>
<organism evidence="4 5">
    <name type="scientific">Brevibacillus reuszeri</name>
    <dbReference type="NCBI Taxonomy" id="54915"/>
    <lineage>
        <taxon>Bacteria</taxon>
        <taxon>Bacillati</taxon>
        <taxon>Bacillota</taxon>
        <taxon>Bacilli</taxon>
        <taxon>Bacillales</taxon>
        <taxon>Paenibacillaceae</taxon>
        <taxon>Brevibacillus</taxon>
    </lineage>
</organism>
<dbReference type="InterPro" id="IPR050708">
    <property type="entry name" value="T6SS_VgrG/RHS"/>
</dbReference>
<dbReference type="InterPro" id="IPR006530">
    <property type="entry name" value="YD"/>
</dbReference>
<sequence>MRLKRWTHNTISMLLVSSLLLPTLVHAEAGSVSSAGTNPDQANKSAVTTKDWLAAYQKAVQANGGQQNKQPDEKTKYTKKEIMQLEWDTLLPEQAWNLYQTSDPALIQFAAYFYPSVDRFLSHNEQVTKYQWSDDDITKRIQALSQAQKEELTTLLPQLTTILQALTAKPVPSKQPEQSAKASALASIPDAMYDPEGLTYQYKRSNTDNPVDELYRTANVRELDIQLEGKHGLDFSLERSYSSLEALTEEFYYSNSGKNVNIPSRHLEKNFLPIGWKLNLPRFEEIYKSNAWCSYYDDTSKYNCGYEGEGKRYVFTLDDGTVLESSSTVGDWVNTPYQGISMSKYKKGYGEFGSNHVVTLEKNGITYDFGEESHYYKDDLYHTFLVKKTNAYGDSISYRINEDTRWPTEITDSVGRLITIDNSTVNTVVKVYQDSSQKTLLKHLVYEWTVNTNKDQVREYSVTGTDSKIIAEYAYHSPSVYGVSEYNLQPTYSFAAPNKLINFDDNGLESTEYTNVDKTKKGKVNYKLLKQVDYPVEGLSMSYTYSLYQPDVPGFLNQGLVRLYLDKEALTYMSYHPVTAVNFRFAKTPHPDQATTGWYSYTKYYPQTNKEVWKSPKSASVRFANQPINRDGSRVVTRSVQDGLPSVEKTFIVNPDRNFLLQSVKTFVGNGADSDTIQGALTLTEDGKTYRYSPASYTSYMYTQRETQPTHVYSFMGRPSSMTVDSDVYQYLLAPTDSRLSKVKARLARYAQIAEYSYNVYGDVTKEIDPKGNQTTTEYVTPDSLTSLRVPSKVKKTAASNLNHYHEETYTYGSNRLVATEKVVDSYPDGTATKQEQVNRTYSYQDKLLKSITETSTGPDAKTITQNIDSYDAFSLYPKEVTMHVETSTGVNEQLYHYFHYDGMGRLVYRMYPDEIYVQYQYDLLGRRTKELVTNRDQTRTTTYDYDDATRKVTMTLPDGTKQFSHFTPYGEVEYKGQIGKDGTIRPLLYNTYSLDGNHLLSSAPYALNERATSYVYNTDGTVWKKTDPIGTTVFLAANTQNDGVNYVPGRTGVSIEPNGLQNTQYYDRHSQLEKEVLRTGDGSQSRTTQLVRNDFDQVIGKTEKDQTGKSRVWEYRSNNDGKLVYLLDPEQNKYQYEYDALGNLVTVTENQLLTTRNHYNALSWKISEKDVPSGAIESYRYNRNGTPHTFTDKAGIRHLYAYTPFNELSSLTSTNTAGKIMNLETKEYVPNTSLIQKETNSNGTDLGTGMSNYREVSYTYDPFLRLKTQTAFGRVYQMGYTDRDDLMDSLTYPDNAVVTYLYDAAGRLKEVNSAVTGKIEYSYQVDTTGDSYQAKYPNGRINKRKADSFGQVATVTHEKNQAPIWSESNQYSFGNVVSIQRNGKTHQYTYDKIDRLTKEVIPGTTNDYSYDGRGNRSAFAGTLPTETGSATYTFDERNRLRSVVNETTGDTSTYTYYGDGLRASKTENGIQTKYVYLSGKVIEELDAANASKARNIWGNELVLRKDMSTGKSGYYHYNSHGDVVAISDGTGQELNSYAYDTWGNVISKMEGMSNPYQYSGEPYDEKTGFYYLRARYYDPKVGRFISEDTYKGQVDNPLTLNRYTYVSNNPLKYVDPTGNVQQIHADWAPGKKKIDPWVNGLMLGYPEQVQKVMDTEPFTLENLAANAELFISIIPAVKIEGEVSQLTASGLNKAVGSFQSMFKMDLQFFASSGDNAVFKAGELFESSITTAKGMNIGALAEVQVNGKTLVLKDLSIYADGSNVANVVGPREIIQWKNQIVQMAKEQGFTQLELHGIRVTNSTSANPGKEIIQVIDLTK</sequence>
<evidence type="ECO:0000259" key="3">
    <source>
        <dbReference type="Pfam" id="PF25023"/>
    </source>
</evidence>
<reference evidence="4 5" key="1">
    <citation type="submission" date="2019-06" db="EMBL/GenBank/DDBJ databases">
        <title>Whole genome shotgun sequence of Brevibacillus reuszeri NBRC 15719.</title>
        <authorList>
            <person name="Hosoyama A."/>
            <person name="Uohara A."/>
            <person name="Ohji S."/>
            <person name="Ichikawa N."/>
        </authorList>
    </citation>
    <scope>NUCLEOTIDE SEQUENCE [LARGE SCALE GENOMIC DNA]</scope>
    <source>
        <strain evidence="4 5">NBRC 15719</strain>
    </source>
</reference>
<dbReference type="RefSeq" id="WP_049737131.1">
    <property type="nucleotide sequence ID" value="NZ_BJON01000008.1"/>
</dbReference>
<feature type="signal peptide" evidence="2">
    <location>
        <begin position="1"/>
        <end position="27"/>
    </location>
</feature>
<dbReference type="NCBIfam" id="TIGR03696">
    <property type="entry name" value="Rhs_assc_core"/>
    <property type="match status" value="1"/>
</dbReference>
<dbReference type="PANTHER" id="PTHR32305:SF15">
    <property type="entry name" value="PROTEIN RHSA-RELATED"/>
    <property type="match status" value="1"/>
</dbReference>
<dbReference type="InterPro" id="IPR022385">
    <property type="entry name" value="Rhs_assc_core"/>
</dbReference>
<gene>
    <name evidence="4" type="ORF">BRE01_22200</name>
</gene>
<dbReference type="PANTHER" id="PTHR32305">
    <property type="match status" value="1"/>
</dbReference>
<feature type="chain" id="PRO_5046848795" description="Teneurin-like YD-shell domain-containing protein" evidence="2">
    <location>
        <begin position="28"/>
        <end position="1819"/>
    </location>
</feature>
<keyword evidence="2" id="KW-0732">Signal</keyword>